<dbReference type="AlphaFoldDB" id="A0A543EFY3"/>
<name>A0A543EFY3_9FLAO</name>
<dbReference type="SUPFAM" id="SSF53448">
    <property type="entry name" value="Nucleotide-diphospho-sugar transferases"/>
    <property type="match status" value="1"/>
</dbReference>
<evidence type="ECO:0000259" key="3">
    <source>
        <dbReference type="Pfam" id="PF00535"/>
    </source>
</evidence>
<dbReference type="InterPro" id="IPR029044">
    <property type="entry name" value="Nucleotide-diphossugar_trans"/>
</dbReference>
<dbReference type="GO" id="GO:0016758">
    <property type="term" value="F:hexosyltransferase activity"/>
    <property type="evidence" value="ECO:0007669"/>
    <property type="project" value="UniProtKB-ARBA"/>
</dbReference>
<keyword evidence="1" id="KW-0328">Glycosyltransferase</keyword>
<dbReference type="InterPro" id="IPR001173">
    <property type="entry name" value="Glyco_trans_2-like"/>
</dbReference>
<dbReference type="Proteomes" id="UP000316437">
    <property type="component" value="Unassembled WGS sequence"/>
</dbReference>
<dbReference type="EMBL" id="VFPD01000001">
    <property type="protein sequence ID" value="TQM20429.1"/>
    <property type="molecule type" value="Genomic_DNA"/>
</dbReference>
<organism evidence="4 5">
    <name type="scientific">Chryseobacterium aquifrigidense</name>
    <dbReference type="NCBI Taxonomy" id="558021"/>
    <lineage>
        <taxon>Bacteria</taxon>
        <taxon>Pseudomonadati</taxon>
        <taxon>Bacteroidota</taxon>
        <taxon>Flavobacteriia</taxon>
        <taxon>Flavobacteriales</taxon>
        <taxon>Weeksellaceae</taxon>
        <taxon>Chryseobacterium group</taxon>
        <taxon>Chryseobacterium</taxon>
    </lineage>
</organism>
<dbReference type="PANTHER" id="PTHR22916">
    <property type="entry name" value="GLYCOSYLTRANSFERASE"/>
    <property type="match status" value="1"/>
</dbReference>
<gene>
    <name evidence="4" type="ORF">FB551_0098</name>
</gene>
<accession>A0A543EFY3</accession>
<dbReference type="Pfam" id="PF00535">
    <property type="entry name" value="Glycos_transf_2"/>
    <property type="match status" value="1"/>
</dbReference>
<evidence type="ECO:0000313" key="5">
    <source>
        <dbReference type="Proteomes" id="UP000316437"/>
    </source>
</evidence>
<evidence type="ECO:0000256" key="2">
    <source>
        <dbReference type="ARBA" id="ARBA00022679"/>
    </source>
</evidence>
<dbReference type="RefSeq" id="WP_142013957.1">
    <property type="nucleotide sequence ID" value="NZ_VFPD01000001.1"/>
</dbReference>
<keyword evidence="5" id="KW-1185">Reference proteome</keyword>
<feature type="domain" description="Glycosyltransferase 2-like" evidence="3">
    <location>
        <begin position="7"/>
        <end position="155"/>
    </location>
</feature>
<keyword evidence="2 4" id="KW-0808">Transferase</keyword>
<evidence type="ECO:0000313" key="4">
    <source>
        <dbReference type="EMBL" id="TQM20429.1"/>
    </source>
</evidence>
<dbReference type="PANTHER" id="PTHR22916:SF51">
    <property type="entry name" value="GLYCOSYLTRANSFERASE EPSH-RELATED"/>
    <property type="match status" value="1"/>
</dbReference>
<dbReference type="Gene3D" id="3.90.550.10">
    <property type="entry name" value="Spore Coat Polysaccharide Biosynthesis Protein SpsA, Chain A"/>
    <property type="match status" value="1"/>
</dbReference>
<dbReference type="CDD" id="cd00761">
    <property type="entry name" value="Glyco_tranf_GTA_type"/>
    <property type="match status" value="1"/>
</dbReference>
<reference evidence="4 5" key="1">
    <citation type="submission" date="2019-06" db="EMBL/GenBank/DDBJ databases">
        <title>Sorghum-associated microbial communities from plants grown in Nebraska, USA.</title>
        <authorList>
            <person name="Schachtman D."/>
        </authorList>
    </citation>
    <scope>NUCLEOTIDE SEQUENCE [LARGE SCALE GENOMIC DNA]</scope>
    <source>
        <strain evidence="4 5">110</strain>
    </source>
</reference>
<protein>
    <submittedName>
        <fullName evidence="4">Glycosyltransferase involved in cell wall biosynthesis</fullName>
    </submittedName>
</protein>
<sequence>MNDVFLSIIVPIYNVENYIEKCIASIVQNTSANFELILVIDGSPDNSISICNKYKETDNRIVILEKENGGLSDARNAGYKIAKGEYIWFVDGDDYIESDSIDIFFKKINKETDIFLFNYQEIYENKIVKFEKFENEENISGHNLLLKYNNYGIQAWTQIYSKKFLDQHNIIFEKGAIYEDVLFNTQVYSKNPELQVIDNIFVNYVQRGESIMKKKQTIKNVQSVLKILELYNKKEIIDFFPKKFIINRHHYYFSLLFIFLHKSNMKKDEIMDLLNTISAKNFFVFTRHYDSFIVKHIKRKLFPSKSIFIYKNWTFIFLLIRLDNLINR</sequence>
<proteinExistence type="predicted"/>
<comment type="caution">
    <text evidence="4">The sequence shown here is derived from an EMBL/GenBank/DDBJ whole genome shotgun (WGS) entry which is preliminary data.</text>
</comment>
<evidence type="ECO:0000256" key="1">
    <source>
        <dbReference type="ARBA" id="ARBA00022676"/>
    </source>
</evidence>